<protein>
    <submittedName>
        <fullName evidence="1">Uncharacterized protein</fullName>
    </submittedName>
</protein>
<sequence length="120" mass="13907">MYQIYSVSPGNVRLNNVSHGDKLEVCTAVEEQFHSSVNVVVWFTDKPRPEKGPDDLYGFYCVDSKLMSFTFKHLHHIHRKYDPQDLIPIYPFLIAVKDGEDVAIFEGTRTKMLYHSRGDE</sequence>
<evidence type="ECO:0000313" key="1">
    <source>
        <dbReference type="EMBL" id="XDJ14666.1"/>
    </source>
</evidence>
<reference evidence="1" key="1">
    <citation type="submission" date="2024-07" db="EMBL/GenBank/DDBJ databases">
        <authorList>
            <person name="Bringhurst R.M."/>
            <person name="Homer T.E."/>
        </authorList>
    </citation>
    <scope>NUCLEOTIDE SEQUENCE</scope>
</reference>
<name>A0AB39CCM1_9VIRU</name>
<organism evidence="1">
    <name type="scientific">Pseudomonas phage RVTF4</name>
    <dbReference type="NCBI Taxonomy" id="3236931"/>
    <lineage>
        <taxon>Viruses</taxon>
    </lineage>
</organism>
<proteinExistence type="predicted"/>
<dbReference type="EMBL" id="PQ015378">
    <property type="protein sequence ID" value="XDJ14666.1"/>
    <property type="molecule type" value="Genomic_DNA"/>
</dbReference>
<accession>A0AB39CCM1</accession>